<feature type="transmembrane region" description="Helical" evidence="1">
    <location>
        <begin position="203"/>
        <end position="222"/>
    </location>
</feature>
<sequence length="402" mass="45320">MQKFIISSQFRDMIVFGFLWRCLLHIDEKKKKWLCSLLLFIVITAVIFFLVKNDYGLYQATIGKVTAVEDTHVKTRTGFDGTHEYEEKYYEQTITAKLMNGIHKGKTVRLTNTYAESTVYDTKYKAGDDVFVESLESSSNDGPLIGKVAGIKRDHYVVLVLTLLFGLFLLIDGKKGTLTIFSLVLNMIVFYYMLVLYNHGTNILALSIPMVIFFTAMLLFFMHGISEKTLLSFVATMITVAVTTAIAAIVMKFSEIDYTFMDYLQQPFDPVDAGYIFLSELLIGCLGAIMDVVVTVIMTVNQMISHTPDLNSKTLIKSCRNVGDDVVGTMINIMFFTNIAASLPFFILSMRNGIAVLTILKYHVFFELARFLVGSIGVVLSIPISGFLAAYYYKQQRKAKKC</sequence>
<feature type="transmembrane region" description="Helical" evidence="1">
    <location>
        <begin position="178"/>
        <end position="197"/>
    </location>
</feature>
<dbReference type="PANTHER" id="PTHR41771">
    <property type="entry name" value="MEMBRANE PROTEIN-RELATED"/>
    <property type="match status" value="1"/>
</dbReference>
<evidence type="ECO:0000313" key="2">
    <source>
        <dbReference type="EMBL" id="RHJ89318.1"/>
    </source>
</evidence>
<dbReference type="Proteomes" id="UP000284841">
    <property type="component" value="Unassembled WGS sequence"/>
</dbReference>
<keyword evidence="1" id="KW-0812">Transmembrane</keyword>
<dbReference type="EMBL" id="QRMS01000001">
    <property type="protein sequence ID" value="RHJ89318.1"/>
    <property type="molecule type" value="Genomic_DNA"/>
</dbReference>
<feature type="transmembrane region" description="Helical" evidence="1">
    <location>
        <begin position="326"/>
        <end position="348"/>
    </location>
</feature>
<organism evidence="2 3">
    <name type="scientific">Emergencia timonensis</name>
    <dbReference type="NCBI Taxonomy" id="1776384"/>
    <lineage>
        <taxon>Bacteria</taxon>
        <taxon>Bacillati</taxon>
        <taxon>Bacillota</taxon>
        <taxon>Clostridia</taxon>
        <taxon>Peptostreptococcales</taxon>
        <taxon>Anaerovoracaceae</taxon>
        <taxon>Emergencia</taxon>
    </lineage>
</organism>
<comment type="caution">
    <text evidence="2">The sequence shown here is derived from an EMBL/GenBank/DDBJ whole genome shotgun (WGS) entry which is preliminary data.</text>
</comment>
<keyword evidence="3" id="KW-1185">Reference proteome</keyword>
<keyword evidence="1" id="KW-1133">Transmembrane helix</keyword>
<feature type="transmembrane region" description="Helical" evidence="1">
    <location>
        <begin position="33"/>
        <end position="51"/>
    </location>
</feature>
<dbReference type="STRING" id="1776384.GCA_900086585_02621"/>
<evidence type="ECO:0000256" key="1">
    <source>
        <dbReference type="SAM" id="Phobius"/>
    </source>
</evidence>
<proteinExistence type="predicted"/>
<feature type="transmembrane region" description="Helical" evidence="1">
    <location>
        <begin position="229"/>
        <end position="253"/>
    </location>
</feature>
<dbReference type="AlphaFoldDB" id="A0A415E6G9"/>
<dbReference type="InterPro" id="IPR012507">
    <property type="entry name" value="YibE_F"/>
</dbReference>
<dbReference type="PANTHER" id="PTHR41771:SF1">
    <property type="entry name" value="MEMBRANE PROTEIN"/>
    <property type="match status" value="1"/>
</dbReference>
<reference evidence="2 3" key="1">
    <citation type="submission" date="2018-08" db="EMBL/GenBank/DDBJ databases">
        <title>A genome reference for cultivated species of the human gut microbiota.</title>
        <authorList>
            <person name="Zou Y."/>
            <person name="Xue W."/>
            <person name="Luo G."/>
        </authorList>
    </citation>
    <scope>NUCLEOTIDE SEQUENCE [LARGE SCALE GENOMIC DNA]</scope>
    <source>
        <strain evidence="2 3">AM07-24</strain>
    </source>
</reference>
<protein>
    <submittedName>
        <fullName evidence="2">YibE/F family protein</fullName>
    </submittedName>
</protein>
<name>A0A415E6G9_9FIRM</name>
<gene>
    <name evidence="2" type="ORF">DW099_01710</name>
</gene>
<feature type="transmembrane region" description="Helical" evidence="1">
    <location>
        <begin position="368"/>
        <end position="393"/>
    </location>
</feature>
<accession>A0A415E6G9</accession>
<feature type="transmembrane region" description="Helical" evidence="1">
    <location>
        <begin position="155"/>
        <end position="171"/>
    </location>
</feature>
<feature type="transmembrane region" description="Helical" evidence="1">
    <location>
        <begin position="273"/>
        <end position="297"/>
    </location>
</feature>
<evidence type="ECO:0000313" key="3">
    <source>
        <dbReference type="Proteomes" id="UP000284841"/>
    </source>
</evidence>
<dbReference type="OrthoDB" id="5753718at2"/>
<dbReference type="Pfam" id="PF07907">
    <property type="entry name" value="YibE_F"/>
    <property type="match status" value="1"/>
</dbReference>
<keyword evidence="1" id="KW-0472">Membrane</keyword>